<proteinExistence type="predicted"/>
<dbReference type="Proteomes" id="UP000070544">
    <property type="component" value="Unassembled WGS sequence"/>
</dbReference>
<accession>A0A139AFY6</accession>
<dbReference type="EMBL" id="KQ965760">
    <property type="protein sequence ID" value="KXS15668.1"/>
    <property type="molecule type" value="Genomic_DNA"/>
</dbReference>
<reference evidence="1 2" key="1">
    <citation type="journal article" date="2015" name="Genome Biol. Evol.">
        <title>Phylogenomic analyses indicate that early fungi evolved digesting cell walls of algal ancestors of land plants.</title>
        <authorList>
            <person name="Chang Y."/>
            <person name="Wang S."/>
            <person name="Sekimoto S."/>
            <person name="Aerts A.L."/>
            <person name="Choi C."/>
            <person name="Clum A."/>
            <person name="LaButti K.M."/>
            <person name="Lindquist E.A."/>
            <person name="Yee Ngan C."/>
            <person name="Ohm R.A."/>
            <person name="Salamov A.A."/>
            <person name="Grigoriev I.V."/>
            <person name="Spatafora J.W."/>
            <person name="Berbee M.L."/>
        </authorList>
    </citation>
    <scope>NUCLEOTIDE SEQUENCE [LARGE SCALE GENOMIC DNA]</scope>
    <source>
        <strain evidence="1 2">JEL478</strain>
    </source>
</reference>
<organism evidence="1 2">
    <name type="scientific">Gonapodya prolifera (strain JEL478)</name>
    <name type="common">Monoblepharis prolifera</name>
    <dbReference type="NCBI Taxonomy" id="1344416"/>
    <lineage>
        <taxon>Eukaryota</taxon>
        <taxon>Fungi</taxon>
        <taxon>Fungi incertae sedis</taxon>
        <taxon>Chytridiomycota</taxon>
        <taxon>Chytridiomycota incertae sedis</taxon>
        <taxon>Monoblepharidomycetes</taxon>
        <taxon>Monoblepharidales</taxon>
        <taxon>Gonapodyaceae</taxon>
        <taxon>Gonapodya</taxon>
    </lineage>
</organism>
<evidence type="ECO:0000313" key="1">
    <source>
        <dbReference type="EMBL" id="KXS15668.1"/>
    </source>
</evidence>
<sequence>MLIGWFPILGQRQFNHSLSNGHGNGGDLVRDLGEALKNQFRTTTTSASVMRHLKNSAEHAAASACRTRARSLSNSTVENTPTSSDEVATVTVGLSVWSWDRNRFLFESYNYRRSKSGPWPGRG</sequence>
<protein>
    <submittedName>
        <fullName evidence="1">Uncharacterized protein</fullName>
    </submittedName>
</protein>
<name>A0A139AFY6_GONPJ</name>
<evidence type="ECO:0000313" key="2">
    <source>
        <dbReference type="Proteomes" id="UP000070544"/>
    </source>
</evidence>
<gene>
    <name evidence="1" type="ORF">M427DRAFT_320162</name>
</gene>
<dbReference type="AlphaFoldDB" id="A0A139AFY6"/>
<keyword evidence="2" id="KW-1185">Reference proteome</keyword>